<feature type="domain" description="ABC transporter" evidence="8">
    <location>
        <begin position="342"/>
        <end position="577"/>
    </location>
</feature>
<evidence type="ECO:0000313" key="10">
    <source>
        <dbReference type="EMBL" id="MFD2680163.1"/>
    </source>
</evidence>
<keyword evidence="4 10" id="KW-0067">ATP-binding</keyword>
<dbReference type="InterPro" id="IPR011527">
    <property type="entry name" value="ABC1_TM_dom"/>
</dbReference>
<dbReference type="InterPro" id="IPR036640">
    <property type="entry name" value="ABC1_TM_sf"/>
</dbReference>
<comment type="caution">
    <text evidence="10">The sequence shown here is derived from an EMBL/GenBank/DDBJ whole genome shotgun (WGS) entry which is preliminary data.</text>
</comment>
<comment type="subcellular location">
    <subcellularLocation>
        <location evidence="1">Cell membrane</location>
        <topology evidence="1">Multi-pass membrane protein</topology>
    </subcellularLocation>
</comment>
<accession>A0ABW5RNR2</accession>
<sequence>MGVINRYMHFVKPYKWKIIGTLIIGIVKFAIPLLIPVLIKYVIDDIVGNEALSSAEKTSELMMVMGIMIVIFLIVRPPVEYYRQYFAQWTASKILYDLRDKLFSHIQKLSFKYYSNTRAGEIISRVINDVEQTKNFVVTGLMNLWIDAATIIIALTIMFTMDFSLTIVSLVAFPFYAFSVKYFFGRLRGLTRERSQALAEVQSYLHERVQGMAVIKSFAVEDHEQKQFEGQNTNFLNKALKHTSWNAKAFAVVNTITDISPLIVIGYAGYQVIQGDLTIGTMAAFIAYIDRLYGPLRRLVNSSTTLTQSIASMDRVFELMDEKYDVDDEPGAIPCENVKGHLEFKNVSFQYEEEEENVLKNINLDIRQGETVALVGMSGGGKSSLVGLIPRFYDVTDGEILLDGVNIRNYYVRSLRDKIGMVLQDNILFSESVKMNILFGKPNASDEEVIAAAKAANAHEFILNLPNGYDTKVGERGVKLSGGQKQRVAIARVFLKNPPLLVLDEATSALDLESEHLIQEALEILAKDRTTFIVAHRLSTITHADRIILMEHGEIVEMGTHEELMKKQEHYYKLFQVQQLDQ</sequence>
<evidence type="ECO:0000256" key="2">
    <source>
        <dbReference type="ARBA" id="ARBA00022692"/>
    </source>
</evidence>
<evidence type="ECO:0000256" key="1">
    <source>
        <dbReference type="ARBA" id="ARBA00004651"/>
    </source>
</evidence>
<dbReference type="PANTHER" id="PTHR43394:SF1">
    <property type="entry name" value="ATP-BINDING CASSETTE SUB-FAMILY B MEMBER 10, MITOCHONDRIAL"/>
    <property type="match status" value="1"/>
</dbReference>
<keyword evidence="6 7" id="KW-0472">Membrane</keyword>
<dbReference type="GO" id="GO:0005524">
    <property type="term" value="F:ATP binding"/>
    <property type="evidence" value="ECO:0007669"/>
    <property type="project" value="UniProtKB-KW"/>
</dbReference>
<dbReference type="InterPro" id="IPR017871">
    <property type="entry name" value="ABC_transporter-like_CS"/>
</dbReference>
<dbReference type="InterPro" id="IPR003593">
    <property type="entry name" value="AAA+_ATPase"/>
</dbReference>
<dbReference type="Gene3D" id="1.20.1560.10">
    <property type="entry name" value="ABC transporter type 1, transmembrane domain"/>
    <property type="match status" value="1"/>
</dbReference>
<evidence type="ECO:0000256" key="5">
    <source>
        <dbReference type="ARBA" id="ARBA00022989"/>
    </source>
</evidence>
<feature type="transmembrane region" description="Helical" evidence="7">
    <location>
        <begin position="163"/>
        <end position="184"/>
    </location>
</feature>
<feature type="transmembrane region" description="Helical" evidence="7">
    <location>
        <begin position="61"/>
        <end position="79"/>
    </location>
</feature>
<dbReference type="CDD" id="cd18554">
    <property type="entry name" value="ABC_6TM_Sav1866_like"/>
    <property type="match status" value="1"/>
</dbReference>
<evidence type="ECO:0000259" key="9">
    <source>
        <dbReference type="PROSITE" id="PS50929"/>
    </source>
</evidence>
<proteinExistence type="predicted"/>
<keyword evidence="11" id="KW-1185">Reference proteome</keyword>
<gene>
    <name evidence="10" type="ORF">ACFSUL_05290</name>
</gene>
<dbReference type="SUPFAM" id="SSF90123">
    <property type="entry name" value="ABC transporter transmembrane region"/>
    <property type="match status" value="1"/>
</dbReference>
<dbReference type="PROSITE" id="PS50893">
    <property type="entry name" value="ABC_TRANSPORTER_2"/>
    <property type="match status" value="1"/>
</dbReference>
<dbReference type="InterPro" id="IPR003439">
    <property type="entry name" value="ABC_transporter-like_ATP-bd"/>
</dbReference>
<evidence type="ECO:0000313" key="11">
    <source>
        <dbReference type="Proteomes" id="UP001597506"/>
    </source>
</evidence>
<evidence type="ECO:0000259" key="8">
    <source>
        <dbReference type="PROSITE" id="PS50893"/>
    </source>
</evidence>
<dbReference type="InterPro" id="IPR027417">
    <property type="entry name" value="P-loop_NTPase"/>
</dbReference>
<dbReference type="EMBL" id="JBHUMF010000012">
    <property type="protein sequence ID" value="MFD2680163.1"/>
    <property type="molecule type" value="Genomic_DNA"/>
</dbReference>
<feature type="transmembrane region" description="Helical" evidence="7">
    <location>
        <begin position="135"/>
        <end position="157"/>
    </location>
</feature>
<dbReference type="PROSITE" id="PS00211">
    <property type="entry name" value="ABC_TRANSPORTER_1"/>
    <property type="match status" value="1"/>
</dbReference>
<keyword evidence="3" id="KW-0547">Nucleotide-binding</keyword>
<dbReference type="Gene3D" id="3.40.50.300">
    <property type="entry name" value="P-loop containing nucleotide triphosphate hydrolases"/>
    <property type="match status" value="1"/>
</dbReference>
<evidence type="ECO:0000256" key="4">
    <source>
        <dbReference type="ARBA" id="ARBA00022840"/>
    </source>
</evidence>
<evidence type="ECO:0000256" key="3">
    <source>
        <dbReference type="ARBA" id="ARBA00022741"/>
    </source>
</evidence>
<feature type="domain" description="ABC transmembrane type-1" evidence="9">
    <location>
        <begin position="19"/>
        <end position="308"/>
    </location>
</feature>
<dbReference type="SMART" id="SM00382">
    <property type="entry name" value="AAA"/>
    <property type="match status" value="1"/>
</dbReference>
<protein>
    <submittedName>
        <fullName evidence="10">ABC transporter ATP-binding protein</fullName>
    </submittedName>
</protein>
<evidence type="ECO:0000256" key="6">
    <source>
        <dbReference type="ARBA" id="ARBA00023136"/>
    </source>
</evidence>
<name>A0ABW5RNR2_9BACI</name>
<organism evidence="10 11">
    <name type="scientific">Bacillus seohaeanensis</name>
    <dbReference type="NCBI Taxonomy" id="284580"/>
    <lineage>
        <taxon>Bacteria</taxon>
        <taxon>Bacillati</taxon>
        <taxon>Bacillota</taxon>
        <taxon>Bacilli</taxon>
        <taxon>Bacillales</taxon>
        <taxon>Bacillaceae</taxon>
        <taxon>Bacillus</taxon>
    </lineage>
</organism>
<evidence type="ECO:0000256" key="7">
    <source>
        <dbReference type="SAM" id="Phobius"/>
    </source>
</evidence>
<keyword evidence="2 7" id="KW-0812">Transmembrane</keyword>
<dbReference type="PROSITE" id="PS50929">
    <property type="entry name" value="ABC_TM1F"/>
    <property type="match status" value="1"/>
</dbReference>
<dbReference type="PANTHER" id="PTHR43394">
    <property type="entry name" value="ATP-DEPENDENT PERMEASE MDL1, MITOCHONDRIAL"/>
    <property type="match status" value="1"/>
</dbReference>
<dbReference type="RefSeq" id="WP_377933368.1">
    <property type="nucleotide sequence ID" value="NZ_JBHUMF010000012.1"/>
</dbReference>
<reference evidence="11" key="1">
    <citation type="journal article" date="2019" name="Int. J. Syst. Evol. Microbiol.">
        <title>The Global Catalogue of Microorganisms (GCM) 10K type strain sequencing project: providing services to taxonomists for standard genome sequencing and annotation.</title>
        <authorList>
            <consortium name="The Broad Institute Genomics Platform"/>
            <consortium name="The Broad Institute Genome Sequencing Center for Infectious Disease"/>
            <person name="Wu L."/>
            <person name="Ma J."/>
        </authorList>
    </citation>
    <scope>NUCLEOTIDE SEQUENCE [LARGE SCALE GENOMIC DNA]</scope>
    <source>
        <strain evidence="11">KCTC 3913</strain>
    </source>
</reference>
<dbReference type="Pfam" id="PF00664">
    <property type="entry name" value="ABC_membrane"/>
    <property type="match status" value="1"/>
</dbReference>
<dbReference type="InterPro" id="IPR039421">
    <property type="entry name" value="Type_1_exporter"/>
</dbReference>
<feature type="transmembrane region" description="Helical" evidence="7">
    <location>
        <begin position="21"/>
        <end position="41"/>
    </location>
</feature>
<dbReference type="Pfam" id="PF00005">
    <property type="entry name" value="ABC_tran"/>
    <property type="match status" value="1"/>
</dbReference>
<dbReference type="Proteomes" id="UP001597506">
    <property type="component" value="Unassembled WGS sequence"/>
</dbReference>
<dbReference type="SUPFAM" id="SSF52540">
    <property type="entry name" value="P-loop containing nucleoside triphosphate hydrolases"/>
    <property type="match status" value="1"/>
</dbReference>
<keyword evidence="5 7" id="KW-1133">Transmembrane helix</keyword>